<dbReference type="OrthoDB" id="8446131at2"/>
<name>A0A4D7QJV4_9HYPH</name>
<protein>
    <recommendedName>
        <fullName evidence="1">SnoaL-like domain-containing protein</fullName>
    </recommendedName>
</protein>
<organism evidence="2 3">
    <name type="scientific">Phreatobacter aquaticus</name>
    <dbReference type="NCBI Taxonomy" id="2570229"/>
    <lineage>
        <taxon>Bacteria</taxon>
        <taxon>Pseudomonadati</taxon>
        <taxon>Pseudomonadota</taxon>
        <taxon>Alphaproteobacteria</taxon>
        <taxon>Hyphomicrobiales</taxon>
        <taxon>Phreatobacteraceae</taxon>
        <taxon>Phreatobacter</taxon>
    </lineage>
</organism>
<sequence>MTLRLVAEDLTRHERLKIAYSAWSRGDISMLLTMFDEHCDFTILGNPVLNPHAGTRSGLVGLKDIFKQFHQDFVTREFMLERILVDGDHAAIHWHSKLEIRRTGLIVDSERCDLITFKGPLISRVVCFYDTASMAVATGRAQIAQAGSL</sequence>
<proteinExistence type="predicted"/>
<feature type="domain" description="SnoaL-like" evidence="1">
    <location>
        <begin position="20"/>
        <end position="124"/>
    </location>
</feature>
<dbReference type="SUPFAM" id="SSF54427">
    <property type="entry name" value="NTF2-like"/>
    <property type="match status" value="1"/>
</dbReference>
<dbReference type="InterPro" id="IPR032710">
    <property type="entry name" value="NTF2-like_dom_sf"/>
</dbReference>
<evidence type="ECO:0000259" key="1">
    <source>
        <dbReference type="Pfam" id="PF12680"/>
    </source>
</evidence>
<dbReference type="EMBL" id="CP039865">
    <property type="protein sequence ID" value="QCK86911.1"/>
    <property type="molecule type" value="Genomic_DNA"/>
</dbReference>
<dbReference type="Proteomes" id="UP000298588">
    <property type="component" value="Chromosome"/>
</dbReference>
<dbReference type="KEGG" id="paqt:E8L99_14680"/>
<accession>A0A4D7QJV4</accession>
<dbReference type="Pfam" id="PF12680">
    <property type="entry name" value="SnoaL_2"/>
    <property type="match status" value="1"/>
</dbReference>
<evidence type="ECO:0000313" key="2">
    <source>
        <dbReference type="EMBL" id="QCK86911.1"/>
    </source>
</evidence>
<dbReference type="PANTHER" id="PTHR41252:SF1">
    <property type="entry name" value="BLR2505 PROTEIN"/>
    <property type="match status" value="1"/>
</dbReference>
<reference evidence="2 3" key="1">
    <citation type="submission" date="2019-04" db="EMBL/GenBank/DDBJ databases">
        <title>Phreatobacter aquaticus sp. nov.</title>
        <authorList>
            <person name="Choi A."/>
            <person name="Baek K."/>
        </authorList>
    </citation>
    <scope>NUCLEOTIDE SEQUENCE [LARGE SCALE GENOMIC DNA]</scope>
    <source>
        <strain evidence="2 3">NMCR1094</strain>
    </source>
</reference>
<dbReference type="PANTHER" id="PTHR41252">
    <property type="entry name" value="BLR2505 PROTEIN"/>
    <property type="match status" value="1"/>
</dbReference>
<dbReference type="Gene3D" id="3.10.450.50">
    <property type="match status" value="1"/>
</dbReference>
<gene>
    <name evidence="2" type="ORF">E8L99_14680</name>
</gene>
<evidence type="ECO:0000313" key="3">
    <source>
        <dbReference type="Proteomes" id="UP000298588"/>
    </source>
</evidence>
<dbReference type="RefSeq" id="WP_137100242.1">
    <property type="nucleotide sequence ID" value="NZ_CP039865.1"/>
</dbReference>
<dbReference type="InterPro" id="IPR037401">
    <property type="entry name" value="SnoaL-like"/>
</dbReference>
<keyword evidence="3" id="KW-1185">Reference proteome</keyword>
<dbReference type="AlphaFoldDB" id="A0A4D7QJV4"/>